<feature type="compositionally biased region" description="Basic and acidic residues" evidence="1">
    <location>
        <begin position="372"/>
        <end position="393"/>
    </location>
</feature>
<dbReference type="Proteomes" id="UP000799291">
    <property type="component" value="Unassembled WGS sequence"/>
</dbReference>
<evidence type="ECO:0000313" key="2">
    <source>
        <dbReference type="EMBL" id="KAF2679070.1"/>
    </source>
</evidence>
<feature type="compositionally biased region" description="Low complexity" evidence="1">
    <location>
        <begin position="106"/>
        <end position="116"/>
    </location>
</feature>
<dbReference type="Gene3D" id="6.20.250.70">
    <property type="match status" value="1"/>
</dbReference>
<dbReference type="OrthoDB" id="76224at2759"/>
<feature type="region of interest" description="Disordered" evidence="1">
    <location>
        <begin position="345"/>
        <end position="429"/>
    </location>
</feature>
<gene>
    <name evidence="2" type="ORF">K458DRAFT_375478</name>
</gene>
<feature type="region of interest" description="Disordered" evidence="1">
    <location>
        <begin position="1"/>
        <end position="193"/>
    </location>
</feature>
<dbReference type="InterPro" id="IPR013240">
    <property type="entry name" value="DNA-dir_RNA_pol1_su_RPA34"/>
</dbReference>
<reference evidence="2" key="1">
    <citation type="journal article" date="2020" name="Stud. Mycol.">
        <title>101 Dothideomycetes genomes: a test case for predicting lifestyles and emergence of pathogens.</title>
        <authorList>
            <person name="Haridas S."/>
            <person name="Albert R."/>
            <person name="Binder M."/>
            <person name="Bloem J."/>
            <person name="Labutti K."/>
            <person name="Salamov A."/>
            <person name="Andreopoulos B."/>
            <person name="Baker S."/>
            <person name="Barry K."/>
            <person name="Bills G."/>
            <person name="Bluhm B."/>
            <person name="Cannon C."/>
            <person name="Castanera R."/>
            <person name="Culley D."/>
            <person name="Daum C."/>
            <person name="Ezra D."/>
            <person name="Gonzalez J."/>
            <person name="Henrissat B."/>
            <person name="Kuo A."/>
            <person name="Liang C."/>
            <person name="Lipzen A."/>
            <person name="Lutzoni F."/>
            <person name="Magnuson J."/>
            <person name="Mondo S."/>
            <person name="Nolan M."/>
            <person name="Ohm R."/>
            <person name="Pangilinan J."/>
            <person name="Park H.-J."/>
            <person name="Ramirez L."/>
            <person name="Alfaro M."/>
            <person name="Sun H."/>
            <person name="Tritt A."/>
            <person name="Yoshinaga Y."/>
            <person name="Zwiers L.-H."/>
            <person name="Turgeon B."/>
            <person name="Goodwin S."/>
            <person name="Spatafora J."/>
            <person name="Crous P."/>
            <person name="Grigoriev I."/>
        </authorList>
    </citation>
    <scope>NUCLEOTIDE SEQUENCE</scope>
    <source>
        <strain evidence="2">CBS 122367</strain>
    </source>
</reference>
<protein>
    <submittedName>
        <fullName evidence="2">Uncharacterized protein</fullName>
    </submittedName>
</protein>
<dbReference type="EMBL" id="MU005606">
    <property type="protein sequence ID" value="KAF2679070.1"/>
    <property type="molecule type" value="Genomic_DNA"/>
</dbReference>
<dbReference type="PANTHER" id="PTHR28155:SF1">
    <property type="entry name" value="DNA-DIRECTED RNA POLYMERASE I SUBUNIT RPA34.5-DOMAIN-CONTAINING PROTEIN"/>
    <property type="match status" value="1"/>
</dbReference>
<sequence>MSKSKKSEVQLPGLVSKLKPKPKTPVAPPRAALSLEFIDSGDDSSNEESTPKKTKTPVQIGIHPPRPNAVAKSTSKVPKPRKEASKPPAKAKVPAKKPAPKQVMVEEQGAESSNSSEESEDEGAYIKAAQQRQAASTSSGDSESASSSNSSSEESEEEPAPKATPRAATSQPKPSHTVEFQAPRPYIPPKDFAPVPTARASTFPSTALFDNLEGKQVWHITAPADLSLKNLKELAMGQAMQGDAIISQKGIEYGFLTAESDEVGAREVVIPRENGYKTVPKRISQTLNIRQVINLPKLSLKQADPNTGSEAAASITRSTIRVPRPQVKGLKMRYFPSGVADHTPITLGFSDSEDEAPPAPPAGLGVPNENHIGSKSEKRKHAEVNGDGAGEHPSKKHKKHMTAEEIQRKAQKKAKKERRRQKELAKMKS</sequence>
<feature type="compositionally biased region" description="Basic residues" evidence="1">
    <location>
        <begin position="409"/>
        <end position="419"/>
    </location>
</feature>
<dbReference type="AlphaFoldDB" id="A0A6G1IM55"/>
<name>A0A6G1IM55_9PLEO</name>
<feature type="compositionally biased region" description="Low complexity" evidence="1">
    <location>
        <begin position="128"/>
        <end position="152"/>
    </location>
</feature>
<keyword evidence="3" id="KW-1185">Reference proteome</keyword>
<accession>A0A6G1IM55</accession>
<dbReference type="GO" id="GO:0006360">
    <property type="term" value="P:transcription by RNA polymerase I"/>
    <property type="evidence" value="ECO:0007669"/>
    <property type="project" value="InterPro"/>
</dbReference>
<organism evidence="2 3">
    <name type="scientific">Lentithecium fluviatile CBS 122367</name>
    <dbReference type="NCBI Taxonomy" id="1168545"/>
    <lineage>
        <taxon>Eukaryota</taxon>
        <taxon>Fungi</taxon>
        <taxon>Dikarya</taxon>
        <taxon>Ascomycota</taxon>
        <taxon>Pezizomycotina</taxon>
        <taxon>Dothideomycetes</taxon>
        <taxon>Pleosporomycetidae</taxon>
        <taxon>Pleosporales</taxon>
        <taxon>Massarineae</taxon>
        <taxon>Lentitheciaceae</taxon>
        <taxon>Lentithecium</taxon>
    </lineage>
</organism>
<dbReference type="Pfam" id="PF08208">
    <property type="entry name" value="RNA_polI_A34"/>
    <property type="match status" value="1"/>
</dbReference>
<evidence type="ECO:0000256" key="1">
    <source>
        <dbReference type="SAM" id="MobiDB-lite"/>
    </source>
</evidence>
<feature type="compositionally biased region" description="Basic and acidic residues" evidence="1">
    <location>
        <begin position="420"/>
        <end position="429"/>
    </location>
</feature>
<dbReference type="PANTHER" id="PTHR28155">
    <property type="entry name" value="ACR243WP"/>
    <property type="match status" value="1"/>
</dbReference>
<proteinExistence type="predicted"/>
<evidence type="ECO:0000313" key="3">
    <source>
        <dbReference type="Proteomes" id="UP000799291"/>
    </source>
</evidence>
<dbReference type="InterPro" id="IPR053263">
    <property type="entry name" value="Euk_RPA34_RNAP_subunit"/>
</dbReference>